<dbReference type="Proteomes" id="UP000245383">
    <property type="component" value="Unassembled WGS sequence"/>
</dbReference>
<organism evidence="1 2">
    <name type="scientific">Smittium simulii</name>
    <dbReference type="NCBI Taxonomy" id="133385"/>
    <lineage>
        <taxon>Eukaryota</taxon>
        <taxon>Fungi</taxon>
        <taxon>Fungi incertae sedis</taxon>
        <taxon>Zoopagomycota</taxon>
        <taxon>Kickxellomycotina</taxon>
        <taxon>Harpellomycetes</taxon>
        <taxon>Harpellales</taxon>
        <taxon>Legeriomycetaceae</taxon>
        <taxon>Smittium</taxon>
    </lineage>
</organism>
<gene>
    <name evidence="1" type="ORF">BB561_005612</name>
</gene>
<evidence type="ECO:0000313" key="2">
    <source>
        <dbReference type="Proteomes" id="UP000245383"/>
    </source>
</evidence>
<dbReference type="AlphaFoldDB" id="A0A2T9Y9K2"/>
<name>A0A2T9Y9K2_9FUNG</name>
<protein>
    <submittedName>
        <fullName evidence="1">Uncharacterized protein</fullName>
    </submittedName>
</protein>
<accession>A0A2T9Y9K2</accession>
<evidence type="ECO:0000313" key="1">
    <source>
        <dbReference type="EMBL" id="PVU89005.1"/>
    </source>
</evidence>
<comment type="caution">
    <text evidence="1">The sequence shown here is derived from an EMBL/GenBank/DDBJ whole genome shotgun (WGS) entry which is preliminary data.</text>
</comment>
<sequence length="98" mass="10953">MSNVPGVIPSAAAGMPYHSAKRTRLEYSTVAKTVIKNVDISDHFPVNSVWSNSKKTLDAEKTKKIDRELITLKSDKIINHNYYAVLSEHIESPSDLIQ</sequence>
<dbReference type="EMBL" id="MBFR01000347">
    <property type="protein sequence ID" value="PVU89005.1"/>
    <property type="molecule type" value="Genomic_DNA"/>
</dbReference>
<keyword evidence="2" id="KW-1185">Reference proteome</keyword>
<proteinExistence type="predicted"/>
<reference evidence="1 2" key="1">
    <citation type="journal article" date="2018" name="MBio">
        <title>Comparative Genomics Reveals the Core Gene Toolbox for the Fungus-Insect Symbiosis.</title>
        <authorList>
            <person name="Wang Y."/>
            <person name="Stata M."/>
            <person name="Wang W."/>
            <person name="Stajich J.E."/>
            <person name="White M.M."/>
            <person name="Moncalvo J.M."/>
        </authorList>
    </citation>
    <scope>NUCLEOTIDE SEQUENCE [LARGE SCALE GENOMIC DNA]</scope>
    <source>
        <strain evidence="1 2">SWE-8-4</strain>
    </source>
</reference>